<sequence>MQFSTLLPVALLASVAVAATTTTSFSISAPAVPSSTSCAAQDILETCLSTGMGYVNACALADYGCLCEKWNDILTCYLQCPNDPTYASALATKNAECNANAENPSSTVTPISKSVAPLSTSTSPAGANAGATTSGGAVRASSDATGTATAAGSSTTAKSGAEGLALGAGSVLMGLAGVAAVVL</sequence>
<dbReference type="AlphaFoldDB" id="A0A8H4VXW2"/>
<accession>A0A8H4VXW2</accession>
<evidence type="ECO:0000313" key="4">
    <source>
        <dbReference type="Proteomes" id="UP000566819"/>
    </source>
</evidence>
<dbReference type="EMBL" id="JAAMPI010001674">
    <property type="protein sequence ID" value="KAF4624375.1"/>
    <property type="molecule type" value="Genomic_DNA"/>
</dbReference>
<protein>
    <recommendedName>
        <fullName evidence="5">GPI anchored serine-threonine rich protein</fullName>
    </recommendedName>
</protein>
<evidence type="ECO:0000313" key="3">
    <source>
        <dbReference type="EMBL" id="KAF4624375.1"/>
    </source>
</evidence>
<evidence type="ECO:0000256" key="1">
    <source>
        <dbReference type="SAM" id="MobiDB-lite"/>
    </source>
</evidence>
<feature type="chain" id="PRO_5034937812" description="GPI anchored serine-threonine rich protein" evidence="2">
    <location>
        <begin position="19"/>
        <end position="183"/>
    </location>
</feature>
<organism evidence="3 4">
    <name type="scientific">Cudoniella acicularis</name>
    <dbReference type="NCBI Taxonomy" id="354080"/>
    <lineage>
        <taxon>Eukaryota</taxon>
        <taxon>Fungi</taxon>
        <taxon>Dikarya</taxon>
        <taxon>Ascomycota</taxon>
        <taxon>Pezizomycotina</taxon>
        <taxon>Leotiomycetes</taxon>
        <taxon>Helotiales</taxon>
        <taxon>Tricladiaceae</taxon>
        <taxon>Cudoniella</taxon>
    </lineage>
</organism>
<feature type="signal peptide" evidence="2">
    <location>
        <begin position="1"/>
        <end position="18"/>
    </location>
</feature>
<name>A0A8H4VXW2_9HELO</name>
<gene>
    <name evidence="3" type="ORF">G7Y89_g13794</name>
</gene>
<feature type="compositionally biased region" description="Low complexity" evidence="1">
    <location>
        <begin position="119"/>
        <end position="140"/>
    </location>
</feature>
<evidence type="ECO:0000256" key="2">
    <source>
        <dbReference type="SAM" id="SignalP"/>
    </source>
</evidence>
<evidence type="ECO:0008006" key="5">
    <source>
        <dbReference type="Google" id="ProtNLM"/>
    </source>
</evidence>
<keyword evidence="4" id="KW-1185">Reference proteome</keyword>
<feature type="compositionally biased region" description="Polar residues" evidence="1">
    <location>
        <begin position="102"/>
        <end position="112"/>
    </location>
</feature>
<dbReference type="OrthoDB" id="2507140at2759"/>
<keyword evidence="2" id="KW-0732">Signal</keyword>
<comment type="caution">
    <text evidence="3">The sequence shown here is derived from an EMBL/GenBank/DDBJ whole genome shotgun (WGS) entry which is preliminary data.</text>
</comment>
<feature type="region of interest" description="Disordered" evidence="1">
    <location>
        <begin position="102"/>
        <end position="140"/>
    </location>
</feature>
<dbReference type="Proteomes" id="UP000566819">
    <property type="component" value="Unassembled WGS sequence"/>
</dbReference>
<reference evidence="3 4" key="1">
    <citation type="submission" date="2020-03" db="EMBL/GenBank/DDBJ databases">
        <title>Draft Genome Sequence of Cudoniella acicularis.</title>
        <authorList>
            <person name="Buettner E."/>
            <person name="Kellner H."/>
        </authorList>
    </citation>
    <scope>NUCLEOTIDE SEQUENCE [LARGE SCALE GENOMIC DNA]</scope>
    <source>
        <strain evidence="3 4">DSM 108380</strain>
    </source>
</reference>
<proteinExistence type="predicted"/>